<evidence type="ECO:0000313" key="13">
    <source>
        <dbReference type="Proteomes" id="UP000005496"/>
    </source>
</evidence>
<feature type="domain" description="tRNA-specific 2-thiouridylase MnmA-like C-terminal" evidence="10">
    <location>
        <begin position="268"/>
        <end position="341"/>
    </location>
</feature>
<evidence type="ECO:0000256" key="3">
    <source>
        <dbReference type="ARBA" id="ARBA00022694"/>
    </source>
</evidence>
<sequence>MRIAVAVSGGLDSLASLVMLREEGHDVLALHARFFPRLDEHLEKRLKGICTSLGVEMHVTLLQDEFAARVIDPFVQDYLDGLTPNPCARCNMRIKFGLLLDRALELGASALATGHYAGIKKNSSGPVLMRALDQAKDQSYFLCLVPPRRLARAKFPMYHHFKSSMQEFLQNRNITVPAREESNEICFIPGDYRDFIAGRLEKSHEPLPGPIVDSSGRTLGRHQGLWRYTPGQRRGLGIAFKHPLYVLRKDLASNTLVVGAREELGAGEFQARDVNILEEPRKWPLDLLVQTRYRQKARPAEVELWGQRMRVRYKGEPGLPVPGQVAAVYSPKGQVLAGGIIQQE</sequence>
<dbReference type="EC" id="2.8.1.13" evidence="9"/>
<dbReference type="Gene3D" id="2.40.30.10">
    <property type="entry name" value="Translation factors"/>
    <property type="match status" value="1"/>
</dbReference>
<dbReference type="PANTHER" id="PTHR11933:SF5">
    <property type="entry name" value="MITOCHONDRIAL TRNA-SPECIFIC 2-THIOURIDYLASE 1"/>
    <property type="match status" value="1"/>
</dbReference>
<comment type="catalytic activity">
    <reaction evidence="8 9">
        <text>S-sulfanyl-L-cysteinyl-[protein] + uridine(34) in tRNA + AH2 + ATP = 2-thiouridine(34) in tRNA + L-cysteinyl-[protein] + A + AMP + diphosphate + H(+)</text>
        <dbReference type="Rhea" id="RHEA:47032"/>
        <dbReference type="Rhea" id="RHEA-COMP:10131"/>
        <dbReference type="Rhea" id="RHEA-COMP:11726"/>
        <dbReference type="Rhea" id="RHEA-COMP:11727"/>
        <dbReference type="Rhea" id="RHEA-COMP:11728"/>
        <dbReference type="ChEBI" id="CHEBI:13193"/>
        <dbReference type="ChEBI" id="CHEBI:15378"/>
        <dbReference type="ChEBI" id="CHEBI:17499"/>
        <dbReference type="ChEBI" id="CHEBI:29950"/>
        <dbReference type="ChEBI" id="CHEBI:30616"/>
        <dbReference type="ChEBI" id="CHEBI:33019"/>
        <dbReference type="ChEBI" id="CHEBI:61963"/>
        <dbReference type="ChEBI" id="CHEBI:65315"/>
        <dbReference type="ChEBI" id="CHEBI:87170"/>
        <dbReference type="ChEBI" id="CHEBI:456215"/>
        <dbReference type="EC" id="2.8.1.13"/>
    </reaction>
</comment>
<organism evidence="12 13">
    <name type="scientific">Desulfonatronospira thiodismutans ASO3-1</name>
    <dbReference type="NCBI Taxonomy" id="555779"/>
    <lineage>
        <taxon>Bacteria</taxon>
        <taxon>Pseudomonadati</taxon>
        <taxon>Thermodesulfobacteriota</taxon>
        <taxon>Desulfovibrionia</taxon>
        <taxon>Desulfovibrionales</taxon>
        <taxon>Desulfonatronovibrionaceae</taxon>
        <taxon>Desulfonatronospira</taxon>
    </lineage>
</organism>
<reference evidence="12" key="1">
    <citation type="submission" date="2010-05" db="EMBL/GenBank/DDBJ databases">
        <title>The draft genome of Desulfonatronospira thiodismutans ASO3-1.</title>
        <authorList>
            <consortium name="US DOE Joint Genome Institute (JGI-PGF)"/>
            <person name="Lucas S."/>
            <person name="Copeland A."/>
            <person name="Lapidus A."/>
            <person name="Cheng J.-F."/>
            <person name="Bruce D."/>
            <person name="Goodwin L."/>
            <person name="Pitluck S."/>
            <person name="Chertkov O."/>
            <person name="Brettin T."/>
            <person name="Detter J.C."/>
            <person name="Han C."/>
            <person name="Land M.L."/>
            <person name="Hauser L."/>
            <person name="Kyrpides N."/>
            <person name="Mikhailova N."/>
            <person name="Muyzer G."/>
            <person name="Woyke T."/>
        </authorList>
    </citation>
    <scope>NUCLEOTIDE SEQUENCE [LARGE SCALE GENOMIC DNA]</scope>
    <source>
        <strain evidence="12">ASO3-1</strain>
    </source>
</reference>
<dbReference type="EMBL" id="ACJN02000001">
    <property type="protein sequence ID" value="EFI36018.1"/>
    <property type="molecule type" value="Genomic_DNA"/>
</dbReference>
<dbReference type="InterPro" id="IPR046884">
    <property type="entry name" value="MnmA-like_central"/>
</dbReference>
<keyword evidence="1 9" id="KW-0820">tRNA-binding</keyword>
<dbReference type="CDD" id="cd01998">
    <property type="entry name" value="MnmA_TRMU-like"/>
    <property type="match status" value="1"/>
</dbReference>
<feature type="site" description="Interaction with tRNA" evidence="9">
    <location>
        <position position="324"/>
    </location>
</feature>
<feature type="domain" description="tRNA-specific 2-thiouridylase MnmA-like central" evidence="11">
    <location>
        <begin position="194"/>
        <end position="259"/>
    </location>
</feature>
<dbReference type="AlphaFoldDB" id="D6SMV7"/>
<keyword evidence="13" id="KW-1185">Reference proteome</keyword>
<dbReference type="InterPro" id="IPR046885">
    <property type="entry name" value="MnmA-like_C"/>
</dbReference>
<comment type="caution">
    <text evidence="9">Lacks conserved residue(s) required for the propagation of feature annotation.</text>
</comment>
<evidence type="ECO:0000313" key="12">
    <source>
        <dbReference type="EMBL" id="EFI36018.1"/>
    </source>
</evidence>
<dbReference type="eggNOG" id="COG0482">
    <property type="taxonomic scope" value="Bacteria"/>
</dbReference>
<dbReference type="SUPFAM" id="SSF52402">
    <property type="entry name" value="Adenine nucleotide alpha hydrolases-like"/>
    <property type="match status" value="1"/>
</dbReference>
<keyword evidence="9" id="KW-0963">Cytoplasm</keyword>
<evidence type="ECO:0000256" key="5">
    <source>
        <dbReference type="ARBA" id="ARBA00022840"/>
    </source>
</evidence>
<protein>
    <recommendedName>
        <fullName evidence="9">tRNA-specific 2-thiouridylase MnmA</fullName>
        <ecNumber evidence="9">2.8.1.13</ecNumber>
    </recommendedName>
</protein>
<gene>
    <name evidence="9" type="primary">mnmA</name>
    <name evidence="12" type="ORF">Dthio_PD3460</name>
</gene>
<dbReference type="GO" id="GO:0005737">
    <property type="term" value="C:cytoplasm"/>
    <property type="evidence" value="ECO:0007669"/>
    <property type="project" value="UniProtKB-SubCell"/>
</dbReference>
<dbReference type="Proteomes" id="UP000005496">
    <property type="component" value="Unassembled WGS sequence"/>
</dbReference>
<feature type="binding site" evidence="9">
    <location>
        <position position="114"/>
    </location>
    <ligand>
        <name>ATP</name>
        <dbReference type="ChEBI" id="CHEBI:30616"/>
    </ligand>
</feature>
<feature type="active site" description="Cysteine persulfide intermediate" evidence="9">
    <location>
        <position position="186"/>
    </location>
</feature>
<proteinExistence type="inferred from homology"/>
<dbReference type="GO" id="GO:0103016">
    <property type="term" value="F:tRNA-uridine 2-sulfurtransferase activity"/>
    <property type="evidence" value="ECO:0007669"/>
    <property type="project" value="UniProtKB-EC"/>
</dbReference>
<comment type="subcellular location">
    <subcellularLocation>
        <location evidence="9">Cytoplasm</location>
    </subcellularLocation>
</comment>
<dbReference type="GO" id="GO:0000049">
    <property type="term" value="F:tRNA binding"/>
    <property type="evidence" value="ECO:0007669"/>
    <property type="project" value="UniProtKB-KW"/>
</dbReference>
<dbReference type="InterPro" id="IPR014729">
    <property type="entry name" value="Rossmann-like_a/b/a_fold"/>
</dbReference>
<evidence type="ECO:0000256" key="4">
    <source>
        <dbReference type="ARBA" id="ARBA00022741"/>
    </source>
</evidence>
<dbReference type="InterPro" id="IPR004506">
    <property type="entry name" value="MnmA-like"/>
</dbReference>
<evidence type="ECO:0000256" key="1">
    <source>
        <dbReference type="ARBA" id="ARBA00022555"/>
    </source>
</evidence>
<dbReference type="HAMAP" id="MF_00144">
    <property type="entry name" value="tRNA_thiouridyl_MnmA"/>
    <property type="match status" value="1"/>
</dbReference>
<name>D6SMV7_9BACT</name>
<dbReference type="Pfam" id="PF20259">
    <property type="entry name" value="tRNA_Me_trans_M"/>
    <property type="match status" value="1"/>
</dbReference>
<evidence type="ECO:0000256" key="2">
    <source>
        <dbReference type="ARBA" id="ARBA00022679"/>
    </source>
</evidence>
<evidence type="ECO:0000259" key="11">
    <source>
        <dbReference type="Pfam" id="PF20259"/>
    </source>
</evidence>
<keyword evidence="2 9" id="KW-0808">Transferase</keyword>
<dbReference type="GO" id="GO:0008168">
    <property type="term" value="F:methyltransferase activity"/>
    <property type="evidence" value="ECO:0007669"/>
    <property type="project" value="UniProtKB-KW"/>
</dbReference>
<dbReference type="Gene3D" id="2.30.30.280">
    <property type="entry name" value="Adenine nucleotide alpha hydrolases-like domains"/>
    <property type="match status" value="1"/>
</dbReference>
<dbReference type="OrthoDB" id="9800696at2"/>
<evidence type="ECO:0000256" key="9">
    <source>
        <dbReference type="HAMAP-Rule" id="MF_00144"/>
    </source>
</evidence>
<comment type="similarity">
    <text evidence="9">Belongs to the MnmA/TRMU family.</text>
</comment>
<feature type="binding site" evidence="9">
    <location>
        <begin position="6"/>
        <end position="13"/>
    </location>
    <ligand>
        <name>ATP</name>
        <dbReference type="ChEBI" id="CHEBI:30616"/>
    </ligand>
</feature>
<feature type="active site" description="Nucleophile" evidence="9">
    <location>
        <position position="90"/>
    </location>
</feature>
<keyword evidence="4 9" id="KW-0547">Nucleotide-binding</keyword>
<keyword evidence="3 9" id="KW-0819">tRNA processing</keyword>
<evidence type="ECO:0000256" key="7">
    <source>
        <dbReference type="ARBA" id="ARBA00023157"/>
    </source>
</evidence>
<feature type="site" description="Interaction with tRNA" evidence="9">
    <location>
        <position position="115"/>
    </location>
</feature>
<dbReference type="Pfam" id="PF20258">
    <property type="entry name" value="tRNA_Me_trans_C"/>
    <property type="match status" value="1"/>
</dbReference>
<dbReference type="Gene3D" id="3.40.50.620">
    <property type="entry name" value="HUPs"/>
    <property type="match status" value="1"/>
</dbReference>
<accession>D6SMV7</accession>
<feature type="region of interest" description="Interaction with tRNA" evidence="9">
    <location>
        <begin position="136"/>
        <end position="138"/>
    </location>
</feature>
<dbReference type="InterPro" id="IPR023382">
    <property type="entry name" value="MnmA-like_central_sf"/>
</dbReference>
<evidence type="ECO:0000256" key="8">
    <source>
        <dbReference type="ARBA" id="ARBA00051542"/>
    </source>
</evidence>
<keyword evidence="5 9" id="KW-0067">ATP-binding</keyword>
<evidence type="ECO:0000259" key="10">
    <source>
        <dbReference type="Pfam" id="PF20258"/>
    </source>
</evidence>
<dbReference type="Pfam" id="PF03054">
    <property type="entry name" value="tRNA_Me_trans"/>
    <property type="match status" value="1"/>
</dbReference>
<dbReference type="GO" id="GO:0005524">
    <property type="term" value="F:ATP binding"/>
    <property type="evidence" value="ECO:0007669"/>
    <property type="project" value="UniProtKB-KW"/>
</dbReference>
<comment type="function">
    <text evidence="9">Catalyzes the 2-thiolation of uridine at the wobble position (U34) of tRNA, leading to the formation of s(2)U34.</text>
</comment>
<comment type="caution">
    <text evidence="12">The sequence shown here is derived from an EMBL/GenBank/DDBJ whole genome shotgun (WGS) entry which is preliminary data.</text>
</comment>
<feature type="region of interest" description="Interaction with tRNA" evidence="9">
    <location>
        <begin position="292"/>
        <end position="293"/>
    </location>
</feature>
<keyword evidence="6 9" id="KW-0694">RNA-binding</keyword>
<dbReference type="GO" id="GO:0002143">
    <property type="term" value="P:tRNA wobble position uridine thiolation"/>
    <property type="evidence" value="ECO:0007669"/>
    <property type="project" value="TreeGrafter"/>
</dbReference>
<dbReference type="NCBIfam" id="TIGR00420">
    <property type="entry name" value="trmU"/>
    <property type="match status" value="1"/>
</dbReference>
<dbReference type="PANTHER" id="PTHR11933">
    <property type="entry name" value="TRNA 5-METHYLAMINOMETHYL-2-THIOURIDYLATE -METHYLTRANSFERASE"/>
    <property type="match status" value="1"/>
</dbReference>
<keyword evidence="7" id="KW-1015">Disulfide bond</keyword>
<dbReference type="NCBIfam" id="NF001138">
    <property type="entry name" value="PRK00143.1"/>
    <property type="match status" value="1"/>
</dbReference>
<dbReference type="RefSeq" id="WP_008869146.1">
    <property type="nucleotide sequence ID" value="NZ_ACJN02000001.1"/>
</dbReference>
<dbReference type="FunFam" id="2.30.30.280:FF:000001">
    <property type="entry name" value="tRNA-specific 2-thiouridylase MnmA"/>
    <property type="match status" value="1"/>
</dbReference>
<dbReference type="GO" id="GO:0032259">
    <property type="term" value="P:methylation"/>
    <property type="evidence" value="ECO:0007669"/>
    <property type="project" value="UniProtKB-KW"/>
</dbReference>
<evidence type="ECO:0000256" key="6">
    <source>
        <dbReference type="ARBA" id="ARBA00022884"/>
    </source>
</evidence>